<dbReference type="OrthoDB" id="3224080at2759"/>
<name>A0A0C3Q2V5_9AGAM</name>
<gene>
    <name evidence="1" type="ORF">M407DRAFT_33117</name>
</gene>
<accession>A0A0C3Q2V5</accession>
<dbReference type="Proteomes" id="UP000054248">
    <property type="component" value="Unassembled WGS sequence"/>
</dbReference>
<sequence>MENTTKRLISAAISTATQIHIQTNFRALSALDAALCSDINIPATSIDLPYDILYIIFVLCWSKIYSRNQLSFPTIASHVCRKWREHALDTPAFWASLDFRDSSPQLKKHQIWLERSKDYPLDIALGGFLFDSLVPRSFQIANTSLTALVRIAMNGRTVLAYAASRSSEIPGHFQT</sequence>
<evidence type="ECO:0000313" key="1">
    <source>
        <dbReference type="EMBL" id="KIO17231.1"/>
    </source>
</evidence>
<dbReference type="STRING" id="1051891.A0A0C3Q2V5"/>
<proteinExistence type="predicted"/>
<dbReference type="HOGENOM" id="CLU_1533701_0_0_1"/>
<keyword evidence="2" id="KW-1185">Reference proteome</keyword>
<reference evidence="1 2" key="1">
    <citation type="submission" date="2014-04" db="EMBL/GenBank/DDBJ databases">
        <authorList>
            <consortium name="DOE Joint Genome Institute"/>
            <person name="Kuo A."/>
            <person name="Girlanda M."/>
            <person name="Perotto S."/>
            <person name="Kohler A."/>
            <person name="Nagy L.G."/>
            <person name="Floudas D."/>
            <person name="Copeland A."/>
            <person name="Barry K.W."/>
            <person name="Cichocki N."/>
            <person name="Veneault-Fourrey C."/>
            <person name="LaButti K."/>
            <person name="Lindquist E.A."/>
            <person name="Lipzen A."/>
            <person name="Lundell T."/>
            <person name="Morin E."/>
            <person name="Murat C."/>
            <person name="Sun H."/>
            <person name="Tunlid A."/>
            <person name="Henrissat B."/>
            <person name="Grigoriev I.V."/>
            <person name="Hibbett D.S."/>
            <person name="Martin F."/>
            <person name="Nordberg H.P."/>
            <person name="Cantor M.N."/>
            <person name="Hua S.X."/>
        </authorList>
    </citation>
    <scope>NUCLEOTIDE SEQUENCE [LARGE SCALE GENOMIC DNA]</scope>
    <source>
        <strain evidence="1 2">MUT 4182</strain>
    </source>
</reference>
<evidence type="ECO:0000313" key="2">
    <source>
        <dbReference type="Proteomes" id="UP000054248"/>
    </source>
</evidence>
<organism evidence="1 2">
    <name type="scientific">Tulasnella calospora MUT 4182</name>
    <dbReference type="NCBI Taxonomy" id="1051891"/>
    <lineage>
        <taxon>Eukaryota</taxon>
        <taxon>Fungi</taxon>
        <taxon>Dikarya</taxon>
        <taxon>Basidiomycota</taxon>
        <taxon>Agaricomycotina</taxon>
        <taxon>Agaricomycetes</taxon>
        <taxon>Cantharellales</taxon>
        <taxon>Tulasnellaceae</taxon>
        <taxon>Tulasnella</taxon>
    </lineage>
</organism>
<dbReference type="AlphaFoldDB" id="A0A0C3Q2V5"/>
<dbReference type="EMBL" id="KN823412">
    <property type="protein sequence ID" value="KIO17231.1"/>
    <property type="molecule type" value="Genomic_DNA"/>
</dbReference>
<protein>
    <submittedName>
        <fullName evidence="1">Uncharacterized protein</fullName>
    </submittedName>
</protein>
<reference evidence="2" key="2">
    <citation type="submission" date="2015-01" db="EMBL/GenBank/DDBJ databases">
        <title>Evolutionary Origins and Diversification of the Mycorrhizal Mutualists.</title>
        <authorList>
            <consortium name="DOE Joint Genome Institute"/>
            <consortium name="Mycorrhizal Genomics Consortium"/>
            <person name="Kohler A."/>
            <person name="Kuo A."/>
            <person name="Nagy L.G."/>
            <person name="Floudas D."/>
            <person name="Copeland A."/>
            <person name="Barry K.W."/>
            <person name="Cichocki N."/>
            <person name="Veneault-Fourrey C."/>
            <person name="LaButti K."/>
            <person name="Lindquist E.A."/>
            <person name="Lipzen A."/>
            <person name="Lundell T."/>
            <person name="Morin E."/>
            <person name="Murat C."/>
            <person name="Riley R."/>
            <person name="Ohm R."/>
            <person name="Sun H."/>
            <person name="Tunlid A."/>
            <person name="Henrissat B."/>
            <person name="Grigoriev I.V."/>
            <person name="Hibbett D.S."/>
            <person name="Martin F."/>
        </authorList>
    </citation>
    <scope>NUCLEOTIDE SEQUENCE [LARGE SCALE GENOMIC DNA]</scope>
    <source>
        <strain evidence="2">MUT 4182</strain>
    </source>
</reference>